<keyword evidence="2" id="KW-1185">Reference proteome</keyword>
<gene>
    <name evidence="1" type="ORF">L1987_77226</name>
</gene>
<dbReference type="EMBL" id="CM042043">
    <property type="protein sequence ID" value="KAI3694262.1"/>
    <property type="molecule type" value="Genomic_DNA"/>
</dbReference>
<evidence type="ECO:0000313" key="1">
    <source>
        <dbReference type="EMBL" id="KAI3694262.1"/>
    </source>
</evidence>
<reference evidence="1 2" key="2">
    <citation type="journal article" date="2022" name="Mol. Ecol. Resour.">
        <title>The genomes of chicory, endive, great burdock and yacon provide insights into Asteraceae paleo-polyploidization history and plant inulin production.</title>
        <authorList>
            <person name="Fan W."/>
            <person name="Wang S."/>
            <person name="Wang H."/>
            <person name="Wang A."/>
            <person name="Jiang F."/>
            <person name="Liu H."/>
            <person name="Zhao H."/>
            <person name="Xu D."/>
            <person name="Zhang Y."/>
        </authorList>
    </citation>
    <scope>NUCLEOTIDE SEQUENCE [LARGE SCALE GENOMIC DNA]</scope>
    <source>
        <strain evidence="2">cv. Yunnan</strain>
        <tissue evidence="1">Leaves</tissue>
    </source>
</reference>
<evidence type="ECO:0000313" key="2">
    <source>
        <dbReference type="Proteomes" id="UP001056120"/>
    </source>
</evidence>
<sequence length="405" mass="45344">MNFFQSVFSDDPDPSSPESEPEPQNPENLPENPSPNIPSITSAWTFGTSLMKTLASKSESVIETYRRDLEEFSSGIKKETAVIREAAAKAVRDLPTSLEAGAGLAQESLESVGQAIDDLGTTVTEIIAQGKESILAVDYSDTDSDINDASSKRISSSVDLRSSKPYSRLDAQIRMVQSDMNTYLKDPEDVVEYNEWKLGFNFDAKIGEVDDVMNDKDDVVGEIFREIVPSRVDENSFWVRYFYRVYKIKMAEEARVKLVKRAISGEEDEELSWDVDEDDYEENAESDLKVEEKEKDEVLEEKDVEKENVSEGDNLESKSDLKTVSELKTDKDSDISVVSSQPSPEEDGWDEIEDIGSGDENKDKVVSLGSRGSADRAELQKRLSVAEEEEDLTWDIEDDDETVNA</sequence>
<comment type="caution">
    <text evidence="1">The sequence shown here is derived from an EMBL/GenBank/DDBJ whole genome shotgun (WGS) entry which is preliminary data.</text>
</comment>
<accession>A0ACB8Z8Z4</accession>
<dbReference type="Proteomes" id="UP001056120">
    <property type="component" value="Linkage Group LG26"/>
</dbReference>
<proteinExistence type="predicted"/>
<protein>
    <submittedName>
        <fullName evidence="1">Uncharacterized protein</fullName>
    </submittedName>
</protein>
<reference evidence="2" key="1">
    <citation type="journal article" date="2022" name="Mol. Ecol. Resour.">
        <title>The genomes of chicory, endive, great burdock and yacon provide insights into Asteraceae palaeo-polyploidization history and plant inulin production.</title>
        <authorList>
            <person name="Fan W."/>
            <person name="Wang S."/>
            <person name="Wang H."/>
            <person name="Wang A."/>
            <person name="Jiang F."/>
            <person name="Liu H."/>
            <person name="Zhao H."/>
            <person name="Xu D."/>
            <person name="Zhang Y."/>
        </authorList>
    </citation>
    <scope>NUCLEOTIDE SEQUENCE [LARGE SCALE GENOMIC DNA]</scope>
    <source>
        <strain evidence="2">cv. Yunnan</strain>
    </source>
</reference>
<name>A0ACB8Z8Z4_9ASTR</name>
<organism evidence="1 2">
    <name type="scientific">Smallanthus sonchifolius</name>
    <dbReference type="NCBI Taxonomy" id="185202"/>
    <lineage>
        <taxon>Eukaryota</taxon>
        <taxon>Viridiplantae</taxon>
        <taxon>Streptophyta</taxon>
        <taxon>Embryophyta</taxon>
        <taxon>Tracheophyta</taxon>
        <taxon>Spermatophyta</taxon>
        <taxon>Magnoliopsida</taxon>
        <taxon>eudicotyledons</taxon>
        <taxon>Gunneridae</taxon>
        <taxon>Pentapetalae</taxon>
        <taxon>asterids</taxon>
        <taxon>campanulids</taxon>
        <taxon>Asterales</taxon>
        <taxon>Asteraceae</taxon>
        <taxon>Asteroideae</taxon>
        <taxon>Heliantheae alliance</taxon>
        <taxon>Millerieae</taxon>
        <taxon>Smallanthus</taxon>
    </lineage>
</organism>